<keyword evidence="2" id="KW-0238">DNA-binding</keyword>
<evidence type="ECO:0000256" key="1">
    <source>
        <dbReference type="ARBA" id="ARBA00023015"/>
    </source>
</evidence>
<evidence type="ECO:0000256" key="2">
    <source>
        <dbReference type="ARBA" id="ARBA00023125"/>
    </source>
</evidence>
<dbReference type="AlphaFoldDB" id="A0A2K8L7P4"/>
<dbReference type="GO" id="GO:0003677">
    <property type="term" value="F:DNA binding"/>
    <property type="evidence" value="ECO:0007669"/>
    <property type="project" value="UniProtKB-KW"/>
</dbReference>
<name>A0A2K8L7P4_9PROT</name>
<evidence type="ECO:0000256" key="3">
    <source>
        <dbReference type="ARBA" id="ARBA00023163"/>
    </source>
</evidence>
<dbReference type="PANTHER" id="PTHR33204:SF18">
    <property type="entry name" value="TRANSCRIPTIONAL REGULATORY PROTEIN"/>
    <property type="match status" value="1"/>
</dbReference>
<organism evidence="5 6">
    <name type="scientific">Mariprofundus ferrinatatus</name>
    <dbReference type="NCBI Taxonomy" id="1921087"/>
    <lineage>
        <taxon>Bacteria</taxon>
        <taxon>Pseudomonadati</taxon>
        <taxon>Pseudomonadota</taxon>
        <taxon>Candidatius Mariprofundia</taxon>
        <taxon>Mariprofundales</taxon>
        <taxon>Mariprofundaceae</taxon>
        <taxon>Mariprofundus</taxon>
    </lineage>
</organism>
<evidence type="ECO:0000259" key="4">
    <source>
        <dbReference type="PROSITE" id="PS51118"/>
    </source>
</evidence>
<protein>
    <submittedName>
        <fullName evidence="5">Transcriptional regulator, HxlR family</fullName>
    </submittedName>
</protein>
<dbReference type="KEGG" id="mfn:Ga0123462_0085"/>
<dbReference type="OrthoDB" id="5293857at2"/>
<dbReference type="PROSITE" id="PS51118">
    <property type="entry name" value="HTH_HXLR"/>
    <property type="match status" value="1"/>
</dbReference>
<evidence type="ECO:0000313" key="6">
    <source>
        <dbReference type="Proteomes" id="UP000231637"/>
    </source>
</evidence>
<proteinExistence type="predicted"/>
<dbReference type="InterPro" id="IPR002577">
    <property type="entry name" value="HTH_HxlR"/>
</dbReference>
<gene>
    <name evidence="5" type="ORF">Ga0123462_0085</name>
</gene>
<feature type="domain" description="HTH hxlR-type" evidence="4">
    <location>
        <begin position="11"/>
        <end position="108"/>
    </location>
</feature>
<keyword evidence="3" id="KW-0804">Transcription</keyword>
<dbReference type="InterPro" id="IPR036388">
    <property type="entry name" value="WH-like_DNA-bd_sf"/>
</dbReference>
<keyword evidence="6" id="KW-1185">Reference proteome</keyword>
<dbReference type="InterPro" id="IPR036390">
    <property type="entry name" value="WH_DNA-bd_sf"/>
</dbReference>
<dbReference type="SUPFAM" id="SSF46785">
    <property type="entry name" value="Winged helix' DNA-binding domain"/>
    <property type="match status" value="1"/>
</dbReference>
<dbReference type="Gene3D" id="1.10.10.10">
    <property type="entry name" value="Winged helix-like DNA-binding domain superfamily/Winged helix DNA-binding domain"/>
    <property type="match status" value="1"/>
</dbReference>
<dbReference type="Proteomes" id="UP000231637">
    <property type="component" value="Chromosome"/>
</dbReference>
<dbReference type="PANTHER" id="PTHR33204">
    <property type="entry name" value="TRANSCRIPTIONAL REGULATOR, MARR FAMILY"/>
    <property type="match status" value="1"/>
</dbReference>
<reference evidence="5 6" key="1">
    <citation type="submission" date="2016-12" db="EMBL/GenBank/DDBJ databases">
        <title>Isolation and genomic insights into novel planktonic Zetaproteobacteria from stratified waters of the Chesapeake Bay.</title>
        <authorList>
            <person name="McAllister S.M."/>
            <person name="Kato S."/>
            <person name="Chan C.S."/>
            <person name="Chiu B.K."/>
            <person name="Field E.K."/>
        </authorList>
    </citation>
    <scope>NUCLEOTIDE SEQUENCE [LARGE SCALE GENOMIC DNA]</scope>
    <source>
        <strain evidence="5 6">CP-8</strain>
    </source>
</reference>
<dbReference type="Pfam" id="PF01638">
    <property type="entry name" value="HxlR"/>
    <property type="match status" value="1"/>
</dbReference>
<dbReference type="EMBL" id="CP018800">
    <property type="protein sequence ID" value="ATX80964.1"/>
    <property type="molecule type" value="Genomic_DNA"/>
</dbReference>
<keyword evidence="1" id="KW-0805">Transcription regulation</keyword>
<evidence type="ECO:0000313" key="5">
    <source>
        <dbReference type="EMBL" id="ATX80964.1"/>
    </source>
</evidence>
<dbReference type="RefSeq" id="WP_100264496.1">
    <property type="nucleotide sequence ID" value="NZ_CP018800.1"/>
</dbReference>
<sequence>MEAATPSPSSCPIGRLSDIIGDRWTILILRDLFNGVRRFDALQKSLGISKKILSQRLARLVESELLIRTPYQERPLRHEYRLTIKGRDLFPVLVSMQRWSNRWLFSEGETTTELVHLECGETLDARLTCGHCNGAVTPARVKAVRRPKREQ</sequence>
<accession>A0A2K8L7P4</accession>